<evidence type="ECO:0000256" key="9">
    <source>
        <dbReference type="ARBA" id="ARBA00029829"/>
    </source>
</evidence>
<dbReference type="GO" id="GO:0016989">
    <property type="term" value="F:sigma factor antagonist activity"/>
    <property type="evidence" value="ECO:0007669"/>
    <property type="project" value="TreeGrafter"/>
</dbReference>
<sequence>MTADIHALVGAYALDALDDLERAAFDRHLRDCEACRIEADELRETASLLADGVWSAPPPGMRDTVLAAIATTPQLPAAAPRRSPLRLRAPRRTRWVAAAAAVVAAAGAGTAVYVVQDQRVRQQQTAVADQVRSVLTAPDVVWHEQPLAGGGTVRVATSRLRDAGVIQLDATRPPAGGSVYQLWTIRSGKAASAGALGEGQSVATQVVDGLPSATAVGVTVEKAPASTTPTTPLEAQVNLT</sequence>
<evidence type="ECO:0000256" key="4">
    <source>
        <dbReference type="ARBA" id="ARBA00022692"/>
    </source>
</evidence>
<dbReference type="PANTHER" id="PTHR37461">
    <property type="entry name" value="ANTI-SIGMA-K FACTOR RSKA"/>
    <property type="match status" value="1"/>
</dbReference>
<evidence type="ECO:0000256" key="6">
    <source>
        <dbReference type="ARBA" id="ARBA00023015"/>
    </source>
</evidence>
<name>A0A7W7GZU8_9ACTN</name>
<dbReference type="Gene3D" id="1.10.10.1320">
    <property type="entry name" value="Anti-sigma factor, zinc-finger domain"/>
    <property type="match status" value="1"/>
</dbReference>
<keyword evidence="6" id="KW-0805">Transcription regulation</keyword>
<evidence type="ECO:0000256" key="8">
    <source>
        <dbReference type="ARBA" id="ARBA00023163"/>
    </source>
</evidence>
<dbReference type="InterPro" id="IPR041916">
    <property type="entry name" value="Anti_sigma_zinc_sf"/>
</dbReference>
<evidence type="ECO:0000256" key="10">
    <source>
        <dbReference type="ARBA" id="ARBA00030803"/>
    </source>
</evidence>
<evidence type="ECO:0000256" key="3">
    <source>
        <dbReference type="ARBA" id="ARBA00022475"/>
    </source>
</evidence>
<reference evidence="14 15" key="1">
    <citation type="submission" date="2020-08" db="EMBL/GenBank/DDBJ databases">
        <title>Sequencing the genomes of 1000 actinobacteria strains.</title>
        <authorList>
            <person name="Klenk H.-P."/>
        </authorList>
    </citation>
    <scope>NUCLEOTIDE SEQUENCE [LARGE SCALE GENOMIC DNA]</scope>
    <source>
        <strain evidence="14 15">DSM 45809</strain>
    </source>
</reference>
<keyword evidence="5 11" id="KW-1133">Transmembrane helix</keyword>
<dbReference type="PANTHER" id="PTHR37461:SF1">
    <property type="entry name" value="ANTI-SIGMA-K FACTOR RSKA"/>
    <property type="match status" value="1"/>
</dbReference>
<protein>
    <recommendedName>
        <fullName evidence="10">Regulator of SigK</fullName>
    </recommendedName>
    <alternativeName>
        <fullName evidence="9">Sigma-K anti-sigma factor RskA</fullName>
    </alternativeName>
</protein>
<dbReference type="InterPro" id="IPR051474">
    <property type="entry name" value="Anti-sigma-K/W_factor"/>
</dbReference>
<dbReference type="InterPro" id="IPR027383">
    <property type="entry name" value="Znf_put"/>
</dbReference>
<dbReference type="RefSeq" id="WP_185041866.1">
    <property type="nucleotide sequence ID" value="NZ_BAABFG010000005.1"/>
</dbReference>
<dbReference type="Proteomes" id="UP000546162">
    <property type="component" value="Unassembled WGS sequence"/>
</dbReference>
<dbReference type="InterPro" id="IPR018764">
    <property type="entry name" value="RskA_C"/>
</dbReference>
<evidence type="ECO:0000313" key="15">
    <source>
        <dbReference type="Proteomes" id="UP000546162"/>
    </source>
</evidence>
<evidence type="ECO:0000256" key="7">
    <source>
        <dbReference type="ARBA" id="ARBA00023136"/>
    </source>
</evidence>
<evidence type="ECO:0000256" key="2">
    <source>
        <dbReference type="ARBA" id="ARBA00004236"/>
    </source>
</evidence>
<evidence type="ECO:0000313" key="14">
    <source>
        <dbReference type="EMBL" id="MBB4741370.1"/>
    </source>
</evidence>
<dbReference type="AlphaFoldDB" id="A0A7W7GZU8"/>
<feature type="domain" description="Putative zinc-finger" evidence="13">
    <location>
        <begin position="4"/>
        <end position="36"/>
    </location>
</feature>
<evidence type="ECO:0000256" key="11">
    <source>
        <dbReference type="SAM" id="Phobius"/>
    </source>
</evidence>
<evidence type="ECO:0000259" key="12">
    <source>
        <dbReference type="Pfam" id="PF10099"/>
    </source>
</evidence>
<dbReference type="Pfam" id="PF10099">
    <property type="entry name" value="RskA_C"/>
    <property type="match status" value="1"/>
</dbReference>
<dbReference type="EMBL" id="JACHNB010000001">
    <property type="protein sequence ID" value="MBB4741370.1"/>
    <property type="molecule type" value="Genomic_DNA"/>
</dbReference>
<keyword evidence="15" id="KW-1185">Reference proteome</keyword>
<dbReference type="Pfam" id="PF13490">
    <property type="entry name" value="zf-HC2"/>
    <property type="match status" value="1"/>
</dbReference>
<gene>
    <name evidence="14" type="ORF">BJY16_004829</name>
</gene>
<comment type="caution">
    <text evidence="14">The sequence shown here is derived from an EMBL/GenBank/DDBJ whole genome shotgun (WGS) entry which is preliminary data.</text>
</comment>
<dbReference type="GO" id="GO:0005886">
    <property type="term" value="C:plasma membrane"/>
    <property type="evidence" value="ECO:0007669"/>
    <property type="project" value="UniProtKB-SubCell"/>
</dbReference>
<evidence type="ECO:0000259" key="13">
    <source>
        <dbReference type="Pfam" id="PF13490"/>
    </source>
</evidence>
<feature type="domain" description="Anti-sigma K factor RskA C-terminal" evidence="12">
    <location>
        <begin position="96"/>
        <end position="232"/>
    </location>
</feature>
<keyword evidence="7 11" id="KW-0472">Membrane</keyword>
<accession>A0A7W7GZU8</accession>
<comment type="subcellular location">
    <subcellularLocation>
        <location evidence="2">Cell membrane</location>
    </subcellularLocation>
    <subcellularLocation>
        <location evidence="1">Membrane</location>
        <topology evidence="1">Single-pass membrane protein</topology>
    </subcellularLocation>
</comment>
<organism evidence="14 15">
    <name type="scientific">Actinoplanes octamycinicus</name>
    <dbReference type="NCBI Taxonomy" id="135948"/>
    <lineage>
        <taxon>Bacteria</taxon>
        <taxon>Bacillati</taxon>
        <taxon>Actinomycetota</taxon>
        <taxon>Actinomycetes</taxon>
        <taxon>Micromonosporales</taxon>
        <taxon>Micromonosporaceae</taxon>
        <taxon>Actinoplanes</taxon>
    </lineage>
</organism>
<feature type="transmembrane region" description="Helical" evidence="11">
    <location>
        <begin position="95"/>
        <end position="115"/>
    </location>
</feature>
<evidence type="ECO:0000256" key="5">
    <source>
        <dbReference type="ARBA" id="ARBA00022989"/>
    </source>
</evidence>
<keyword evidence="3" id="KW-1003">Cell membrane</keyword>
<proteinExistence type="predicted"/>
<keyword evidence="8" id="KW-0804">Transcription</keyword>
<dbReference type="GO" id="GO:0006417">
    <property type="term" value="P:regulation of translation"/>
    <property type="evidence" value="ECO:0007669"/>
    <property type="project" value="TreeGrafter"/>
</dbReference>
<keyword evidence="4 11" id="KW-0812">Transmembrane</keyword>
<evidence type="ECO:0000256" key="1">
    <source>
        <dbReference type="ARBA" id="ARBA00004167"/>
    </source>
</evidence>